<dbReference type="InterPro" id="IPR038573">
    <property type="entry name" value="BrnT_sf"/>
</dbReference>
<sequence>MKISFDPAKDRSNFEKHGLWLSDFESFDGEPHVSIDNRIDYGEIRYQARGRIDGKGHCLVFTVMADGIHLISFRRAREKEMRRYG</sequence>
<dbReference type="Pfam" id="PF04365">
    <property type="entry name" value="BrnT_toxin"/>
    <property type="match status" value="1"/>
</dbReference>
<evidence type="ECO:0000313" key="2">
    <source>
        <dbReference type="Proteomes" id="UP000727456"/>
    </source>
</evidence>
<keyword evidence="2" id="KW-1185">Reference proteome</keyword>
<dbReference type="Proteomes" id="UP000727456">
    <property type="component" value="Unassembled WGS sequence"/>
</dbReference>
<dbReference type="Gene3D" id="3.10.450.530">
    <property type="entry name" value="Ribonuclease toxin, BrnT, of type II toxin-antitoxin system"/>
    <property type="match status" value="1"/>
</dbReference>
<gene>
    <name evidence="1" type="ORF">FHS31_001141</name>
</gene>
<name>A0ABX0TTE5_9SPHN</name>
<comment type="caution">
    <text evidence="1">The sequence shown here is derived from an EMBL/GenBank/DDBJ whole genome shotgun (WGS) entry which is preliminary data.</text>
</comment>
<dbReference type="InterPro" id="IPR007460">
    <property type="entry name" value="BrnT_toxin"/>
</dbReference>
<evidence type="ECO:0008006" key="3">
    <source>
        <dbReference type="Google" id="ProtNLM"/>
    </source>
</evidence>
<organism evidence="1 2">
    <name type="scientific">Sphingomonas vulcanisoli</name>
    <dbReference type="NCBI Taxonomy" id="1658060"/>
    <lineage>
        <taxon>Bacteria</taxon>
        <taxon>Pseudomonadati</taxon>
        <taxon>Pseudomonadota</taxon>
        <taxon>Alphaproteobacteria</taxon>
        <taxon>Sphingomonadales</taxon>
        <taxon>Sphingomonadaceae</taxon>
        <taxon>Sphingomonas</taxon>
    </lineage>
</organism>
<dbReference type="EMBL" id="JAAOZC010000002">
    <property type="protein sequence ID" value="NIJ07545.1"/>
    <property type="molecule type" value="Genomic_DNA"/>
</dbReference>
<protein>
    <recommendedName>
        <fullName evidence="3">BrnT family toxin</fullName>
    </recommendedName>
</protein>
<accession>A0ABX0TTE5</accession>
<dbReference type="RefSeq" id="WP_167072403.1">
    <property type="nucleotide sequence ID" value="NZ_JAAOZC010000002.1"/>
</dbReference>
<evidence type="ECO:0000313" key="1">
    <source>
        <dbReference type="EMBL" id="NIJ07545.1"/>
    </source>
</evidence>
<reference evidence="1 2" key="1">
    <citation type="submission" date="2020-03" db="EMBL/GenBank/DDBJ databases">
        <title>Genomic Encyclopedia of Type Strains, Phase III (KMG-III): the genomes of soil and plant-associated and newly described type strains.</title>
        <authorList>
            <person name="Whitman W."/>
        </authorList>
    </citation>
    <scope>NUCLEOTIDE SEQUENCE [LARGE SCALE GENOMIC DNA]</scope>
    <source>
        <strain evidence="1 2">CECT 8804</strain>
    </source>
</reference>
<proteinExistence type="predicted"/>